<keyword evidence="3 7" id="KW-0812">Transmembrane</keyword>
<keyword evidence="6 7" id="KW-0472">Membrane</keyword>
<dbReference type="AlphaFoldDB" id="C6XDE3"/>
<feature type="domain" description="Ferric oxidoreductase" evidence="8">
    <location>
        <begin position="48"/>
        <end position="162"/>
    </location>
</feature>
<feature type="transmembrane region" description="Helical" evidence="7">
    <location>
        <begin position="49"/>
        <end position="68"/>
    </location>
</feature>
<keyword evidence="10" id="KW-1185">Reference proteome</keyword>
<evidence type="ECO:0000256" key="3">
    <source>
        <dbReference type="ARBA" id="ARBA00022692"/>
    </source>
</evidence>
<comment type="cofactor">
    <cofactor evidence="7">
        <name>heme b</name>
        <dbReference type="ChEBI" id="CHEBI:60344"/>
    </cofactor>
    <text evidence="7">Binds 1 heme b (iron(II)-protoporphyrin IX) group per subunit.</text>
</comment>
<dbReference type="GO" id="GO:0016679">
    <property type="term" value="F:oxidoreductase activity, acting on diphenols and related substances as donors"/>
    <property type="evidence" value="ECO:0007669"/>
    <property type="project" value="TreeGrafter"/>
</dbReference>
<dbReference type="Proteomes" id="UP000002743">
    <property type="component" value="Chromosome"/>
</dbReference>
<evidence type="ECO:0000256" key="5">
    <source>
        <dbReference type="ARBA" id="ARBA00023004"/>
    </source>
</evidence>
<evidence type="ECO:0000313" key="10">
    <source>
        <dbReference type="Proteomes" id="UP000002743"/>
    </source>
</evidence>
<reference evidence="10" key="1">
    <citation type="submission" date="2009-07" db="EMBL/GenBank/DDBJ databases">
        <title>Complete sequence of chromosome of Methylovorus sp. SIP3-4.</title>
        <authorList>
            <person name="Lucas S."/>
            <person name="Copeland A."/>
            <person name="Lapidus A."/>
            <person name="Glavina del Rio T."/>
            <person name="Tice H."/>
            <person name="Bruce D."/>
            <person name="Goodwin L."/>
            <person name="Pitluck S."/>
            <person name="Clum A."/>
            <person name="Larimer F."/>
            <person name="Land M."/>
            <person name="Hauser L."/>
            <person name="Kyrpides N."/>
            <person name="Mikhailova N."/>
            <person name="Kayluzhnaya M."/>
            <person name="Chistoserdova L."/>
        </authorList>
    </citation>
    <scope>NUCLEOTIDE SEQUENCE [LARGE SCALE GENOMIC DNA]</scope>
    <source>
        <strain evidence="10">SIP3-4</strain>
    </source>
</reference>
<keyword evidence="2 7" id="KW-0813">Transport</keyword>
<dbReference type="GO" id="GO:0046872">
    <property type="term" value="F:metal ion binding"/>
    <property type="evidence" value="ECO:0007669"/>
    <property type="project" value="UniProtKB-KW"/>
</dbReference>
<evidence type="ECO:0000256" key="6">
    <source>
        <dbReference type="ARBA" id="ARBA00023136"/>
    </source>
</evidence>
<evidence type="ECO:0000256" key="1">
    <source>
        <dbReference type="ARBA" id="ARBA00004141"/>
    </source>
</evidence>
<dbReference type="OrthoDB" id="9788328at2"/>
<evidence type="ECO:0000259" key="8">
    <source>
        <dbReference type="Pfam" id="PF01794"/>
    </source>
</evidence>
<feature type="transmembrane region" description="Helical" evidence="7">
    <location>
        <begin position="176"/>
        <end position="193"/>
    </location>
</feature>
<keyword evidence="7" id="KW-0249">Electron transport</keyword>
<evidence type="ECO:0000256" key="4">
    <source>
        <dbReference type="ARBA" id="ARBA00022989"/>
    </source>
</evidence>
<feature type="transmembrane region" description="Helical" evidence="7">
    <location>
        <begin position="119"/>
        <end position="140"/>
    </location>
</feature>
<comment type="function">
    <text evidence="7">Part of the MsrPQ system that repairs oxidized periplasmic proteins containing methionine sulfoxide residues (Met-O), using respiratory chain electrons. Thus protects these proteins from oxidative-stress damage caused by reactive species of oxygen and chlorine generated by the host defense mechanisms. MsrPQ is essential for the maintenance of envelope integrity under bleach stress, rescuing a wide series of structurally unrelated periplasmic proteins from methionine oxidation. MsrQ provides electrons for reduction to the reductase catalytic subunit MsrP, using the quinone pool of the respiratory chain.</text>
</comment>
<dbReference type="HOGENOM" id="CLU_080662_0_1_4"/>
<dbReference type="PANTHER" id="PTHR36964">
    <property type="entry name" value="PROTEIN-METHIONINE-SULFOXIDE REDUCTASE HEME-BINDING SUBUNIT MSRQ"/>
    <property type="match status" value="1"/>
</dbReference>
<gene>
    <name evidence="7" type="primary">msrQ</name>
    <name evidence="9" type="ordered locus">Msip34_1322</name>
</gene>
<organism evidence="9 10">
    <name type="scientific">Methylovorus glucosotrophus (strain SIP3-4)</name>
    <dbReference type="NCBI Taxonomy" id="582744"/>
    <lineage>
        <taxon>Bacteria</taxon>
        <taxon>Pseudomonadati</taxon>
        <taxon>Pseudomonadota</taxon>
        <taxon>Betaproteobacteria</taxon>
        <taxon>Nitrosomonadales</taxon>
        <taxon>Methylophilaceae</taxon>
        <taxon>Methylovorus</taxon>
    </lineage>
</organism>
<proteinExistence type="inferred from homology"/>
<protein>
    <recommendedName>
        <fullName evidence="7">Protein-methionine-sulfoxide reductase heme-binding subunit MsrQ</fullName>
    </recommendedName>
    <alternativeName>
        <fullName evidence="7">Flavocytochrome MsrQ</fullName>
    </alternativeName>
</protein>
<dbReference type="InterPro" id="IPR022837">
    <property type="entry name" value="MsrQ-like"/>
</dbReference>
<dbReference type="GO" id="GO:0009055">
    <property type="term" value="F:electron transfer activity"/>
    <property type="evidence" value="ECO:0007669"/>
    <property type="project" value="UniProtKB-UniRule"/>
</dbReference>
<keyword evidence="7" id="KW-0349">Heme</keyword>
<dbReference type="KEGG" id="mei:Msip34_1322"/>
<dbReference type="GO" id="GO:0005886">
    <property type="term" value="C:plasma membrane"/>
    <property type="evidence" value="ECO:0007669"/>
    <property type="project" value="UniProtKB-SubCell"/>
</dbReference>
<keyword evidence="7" id="KW-0997">Cell inner membrane</keyword>
<sequence length="203" mass="23447">MLPPNRKQLGLIKAGLFLLALIPLARLLWLGMHDDLGANPIEFIERSTGTWALVILLVTLSFTPLRLLTGTAWPVQLRRMAGLFMFSYACLHITTYIWLDHWFDWQEIAKDIIKHPYVLVGFAAFVLSVPLALTSSNAMIKRLRQRWKTLHRLVYLVAIFAVLHFWWLVKKDITEPMLYALVLAALLAIRLVFTLRKRKGQMV</sequence>
<keyword evidence="7" id="KW-0288">FMN</keyword>
<dbReference type="eggNOG" id="COG2717">
    <property type="taxonomic scope" value="Bacteria"/>
</dbReference>
<accession>C6XDE3</accession>
<name>C6XDE3_METGS</name>
<dbReference type="GO" id="GO:0020037">
    <property type="term" value="F:heme binding"/>
    <property type="evidence" value="ECO:0007669"/>
    <property type="project" value="UniProtKB-UniRule"/>
</dbReference>
<keyword evidence="7" id="KW-0479">Metal-binding</keyword>
<evidence type="ECO:0000256" key="2">
    <source>
        <dbReference type="ARBA" id="ARBA00022448"/>
    </source>
</evidence>
<evidence type="ECO:0000313" key="9">
    <source>
        <dbReference type="EMBL" id="ACT50568.1"/>
    </source>
</evidence>
<reference evidence="9 10" key="2">
    <citation type="journal article" date="2011" name="J. Bacteriol.">
        <title>Genomes of three methylotrophs from a single niche uncover genetic and metabolic divergence of Methylophilaceae.</title>
        <authorList>
            <person name="Lapidus A."/>
            <person name="Clum A."/>
            <person name="Labutti K."/>
            <person name="Kaluzhnaya M.G."/>
            <person name="Lim S."/>
            <person name="Beck D.A."/>
            <person name="Glavina Del Rio T."/>
            <person name="Nolan M."/>
            <person name="Mavromatis K."/>
            <person name="Huntemann M."/>
            <person name="Lucas S."/>
            <person name="Lidstrom M.E."/>
            <person name="Ivanova N."/>
            <person name="Chistoserdova L."/>
        </authorList>
    </citation>
    <scope>NUCLEOTIDE SEQUENCE [LARGE SCALE GENOMIC DNA]</scope>
    <source>
        <strain evidence="9 10">SIP3-4</strain>
    </source>
</reference>
<comment type="subcellular location">
    <subcellularLocation>
        <location evidence="7">Cell inner membrane</location>
        <topology evidence="7">Multi-pass membrane protein</topology>
    </subcellularLocation>
    <subcellularLocation>
        <location evidence="1">Membrane</location>
        <topology evidence="1">Multi-pass membrane protein</topology>
    </subcellularLocation>
</comment>
<keyword evidence="5 7" id="KW-0408">Iron</keyword>
<dbReference type="GO" id="GO:0030091">
    <property type="term" value="P:protein repair"/>
    <property type="evidence" value="ECO:0007669"/>
    <property type="project" value="UniProtKB-UniRule"/>
</dbReference>
<dbReference type="InterPro" id="IPR013130">
    <property type="entry name" value="Fe3_Rdtase_TM_dom"/>
</dbReference>
<dbReference type="RefSeq" id="WP_015830043.1">
    <property type="nucleotide sequence ID" value="NC_012969.1"/>
</dbReference>
<feature type="transmembrane region" description="Helical" evidence="7">
    <location>
        <begin position="152"/>
        <end position="170"/>
    </location>
</feature>
<keyword evidence="7" id="KW-1003">Cell membrane</keyword>
<feature type="transmembrane region" description="Helical" evidence="7">
    <location>
        <begin position="12"/>
        <end position="29"/>
    </location>
</feature>
<dbReference type="GO" id="GO:0010181">
    <property type="term" value="F:FMN binding"/>
    <property type="evidence" value="ECO:0007669"/>
    <property type="project" value="UniProtKB-UniRule"/>
</dbReference>
<dbReference type="STRING" id="582744.Msip34_1322"/>
<keyword evidence="7" id="KW-0285">Flavoprotein</keyword>
<feature type="transmembrane region" description="Helical" evidence="7">
    <location>
        <begin position="80"/>
        <end position="99"/>
    </location>
</feature>
<dbReference type="PANTHER" id="PTHR36964:SF1">
    <property type="entry name" value="PROTEIN-METHIONINE-SULFOXIDE REDUCTASE HEME-BINDING SUBUNIT MSRQ"/>
    <property type="match status" value="1"/>
</dbReference>
<dbReference type="EMBL" id="CP001674">
    <property type="protein sequence ID" value="ACT50568.1"/>
    <property type="molecule type" value="Genomic_DNA"/>
</dbReference>
<evidence type="ECO:0000256" key="7">
    <source>
        <dbReference type="HAMAP-Rule" id="MF_01207"/>
    </source>
</evidence>
<comment type="similarity">
    <text evidence="7">Belongs to the MsrQ family.</text>
</comment>
<comment type="subunit">
    <text evidence="7">Heterodimer of a catalytic subunit (MsrP) and a heme-binding subunit (MsrQ).</text>
</comment>
<dbReference type="HAMAP" id="MF_01207">
    <property type="entry name" value="MsrQ"/>
    <property type="match status" value="1"/>
</dbReference>
<comment type="cofactor">
    <cofactor evidence="7">
        <name>FMN</name>
        <dbReference type="ChEBI" id="CHEBI:58210"/>
    </cofactor>
    <text evidence="7">Binds 1 FMN per subunit.</text>
</comment>
<keyword evidence="4 7" id="KW-1133">Transmembrane helix</keyword>
<dbReference type="Pfam" id="PF01794">
    <property type="entry name" value="Ferric_reduct"/>
    <property type="match status" value="1"/>
</dbReference>